<keyword evidence="3" id="KW-1133">Transmembrane helix</keyword>
<evidence type="ECO:0000256" key="2">
    <source>
        <dbReference type="SAM" id="MobiDB-lite"/>
    </source>
</evidence>
<feature type="signal peptide" evidence="4">
    <location>
        <begin position="1"/>
        <end position="27"/>
    </location>
</feature>
<name>A0A6I8TRI4_AEDAE</name>
<evidence type="ECO:0000259" key="5">
    <source>
        <dbReference type="Pfam" id="PF00089"/>
    </source>
</evidence>
<feature type="chain" id="PRO_5043467400" description="Peptidase S1 domain-containing protein" evidence="4">
    <location>
        <begin position="28"/>
        <end position="503"/>
    </location>
</feature>
<feature type="transmembrane region" description="Helical" evidence="3">
    <location>
        <begin position="485"/>
        <end position="502"/>
    </location>
</feature>
<gene>
    <name evidence="6" type="primary">110678874</name>
</gene>
<dbReference type="SUPFAM" id="SSF50494">
    <property type="entry name" value="Trypsin-like serine proteases"/>
    <property type="match status" value="1"/>
</dbReference>
<keyword evidence="3" id="KW-0472">Membrane</keyword>
<dbReference type="GO" id="GO:0006508">
    <property type="term" value="P:proteolysis"/>
    <property type="evidence" value="ECO:0007669"/>
    <property type="project" value="InterPro"/>
</dbReference>
<dbReference type="EnsemblMetazoa" id="AAEL024081-RA">
    <property type="protein sequence ID" value="AAEL024081-PA"/>
    <property type="gene ID" value="AAEL024081"/>
</dbReference>
<organism evidence="6 7">
    <name type="scientific">Aedes aegypti</name>
    <name type="common">Yellowfever mosquito</name>
    <name type="synonym">Culex aegypti</name>
    <dbReference type="NCBI Taxonomy" id="7159"/>
    <lineage>
        <taxon>Eukaryota</taxon>
        <taxon>Metazoa</taxon>
        <taxon>Ecdysozoa</taxon>
        <taxon>Arthropoda</taxon>
        <taxon>Hexapoda</taxon>
        <taxon>Insecta</taxon>
        <taxon>Pterygota</taxon>
        <taxon>Neoptera</taxon>
        <taxon>Endopterygota</taxon>
        <taxon>Diptera</taxon>
        <taxon>Nematocera</taxon>
        <taxon>Culicoidea</taxon>
        <taxon>Culicidae</taxon>
        <taxon>Culicinae</taxon>
        <taxon>Aedini</taxon>
        <taxon>Aedes</taxon>
        <taxon>Stegomyia</taxon>
    </lineage>
</organism>
<feature type="region of interest" description="Disordered" evidence="2">
    <location>
        <begin position="318"/>
        <end position="348"/>
    </location>
</feature>
<feature type="domain" description="Peptidase S1" evidence="5">
    <location>
        <begin position="56"/>
        <end position="130"/>
    </location>
</feature>
<evidence type="ECO:0000256" key="1">
    <source>
        <dbReference type="ARBA" id="ARBA00024195"/>
    </source>
</evidence>
<keyword evidence="4" id="KW-0732">Signal</keyword>
<proteinExistence type="inferred from homology"/>
<protein>
    <recommendedName>
        <fullName evidence="5">Peptidase S1 domain-containing protein</fullName>
    </recommendedName>
</protein>
<dbReference type="InterPro" id="IPR001254">
    <property type="entry name" value="Trypsin_dom"/>
</dbReference>
<feature type="compositionally biased region" description="Basic and acidic residues" evidence="2">
    <location>
        <begin position="329"/>
        <end position="340"/>
    </location>
</feature>
<dbReference type="GO" id="GO:0004252">
    <property type="term" value="F:serine-type endopeptidase activity"/>
    <property type="evidence" value="ECO:0007669"/>
    <property type="project" value="InterPro"/>
</dbReference>
<evidence type="ECO:0000256" key="3">
    <source>
        <dbReference type="SAM" id="Phobius"/>
    </source>
</evidence>
<feature type="compositionally biased region" description="Polar residues" evidence="2">
    <location>
        <begin position="318"/>
        <end position="328"/>
    </location>
</feature>
<evidence type="ECO:0000313" key="6">
    <source>
        <dbReference type="EnsemblMetazoa" id="AAEL024081-PA"/>
    </source>
</evidence>
<keyword evidence="7" id="KW-1185">Reference proteome</keyword>
<dbReference type="AlphaFoldDB" id="A0A6I8TRI4"/>
<comment type="similarity">
    <text evidence="1">Belongs to the peptidase S1 family. CLIP subfamily.</text>
</comment>
<dbReference type="OrthoDB" id="10677039at2759"/>
<dbReference type="Pfam" id="PF00089">
    <property type="entry name" value="Trypsin"/>
    <property type="match status" value="1"/>
</dbReference>
<evidence type="ECO:0000256" key="4">
    <source>
        <dbReference type="SAM" id="SignalP"/>
    </source>
</evidence>
<evidence type="ECO:0000313" key="7">
    <source>
        <dbReference type="Proteomes" id="UP000008820"/>
    </source>
</evidence>
<keyword evidence="3" id="KW-0812">Transmembrane</keyword>
<reference evidence="6 7" key="1">
    <citation type="submission" date="2017-06" db="EMBL/GenBank/DDBJ databases">
        <title>Aedes aegypti genome working group (AGWG) sequencing and assembly.</title>
        <authorList>
            <consortium name="Aedes aegypti Genome Working Group (AGWG)"/>
            <person name="Matthews B.J."/>
        </authorList>
    </citation>
    <scope>NUCLEOTIDE SEQUENCE [LARGE SCALE GENOMIC DNA]</scope>
    <source>
        <strain evidence="6 7">LVP_AGWG</strain>
    </source>
</reference>
<dbReference type="InParanoid" id="A0A6I8TRI4"/>
<sequence>MSLVKKIALWTIMTAFVVRTAIPDGESIRKGSFIYRKKGGTIDSSVCSVNYTCTLQKGFCAAFYIGEGFYVTAAHCLVDDNGRTISDPNRLDIVGAGIVNVTLIVHKSYSQPNRVDIAWIVVHDPMLASDVLKLAGSTPEKCISYELELTNTNSNDIHFGFRWVQQSEMADSGLSIDLNPCEQGMTDKTGSENMVFCNSKERPDEFGLQFMCGEIKTKNKHSLRHANLISGVEEQDAIARKPRSLDTTDTSASIDFEEADSNMTVVHGYVSNTSVPSALHTISPENTNSSHTQDESRMMNMSVLSDAFQDSIMSDSSENVSHQSQISNDRYHSELTKEETPNPQFGDNVQSSITRNSQEPLQEASHLNLVYNTLTSYPIPTSPKEETQPPVCSGQIGKCCRGPMTTTKTRKPPSATYSFPTGSLNVANQSCEVSSPTPTPQFNRSGELLDQVEAEMELRRKKALRKILVHLLRGRNEATPRGMDGSMMLVLVAIGLVMLIMVI</sequence>
<reference evidence="6" key="2">
    <citation type="submission" date="2020-05" db="UniProtKB">
        <authorList>
            <consortium name="EnsemblMetazoa"/>
        </authorList>
    </citation>
    <scope>IDENTIFICATION</scope>
    <source>
        <strain evidence="6">LVP_AGWG</strain>
    </source>
</reference>
<accession>A0A6I8TRI4</accession>
<dbReference type="InterPro" id="IPR009003">
    <property type="entry name" value="Peptidase_S1_PA"/>
</dbReference>
<dbReference type="Proteomes" id="UP000008820">
    <property type="component" value="Chromosome 3"/>
</dbReference>